<gene>
    <name evidence="2" type="ORF">SAMN04488108_1067</name>
</gene>
<evidence type="ECO:0000256" key="1">
    <source>
        <dbReference type="SAM" id="SignalP"/>
    </source>
</evidence>
<dbReference type="Proteomes" id="UP000184609">
    <property type="component" value="Unassembled WGS sequence"/>
</dbReference>
<dbReference type="RefSeq" id="WP_073570676.1">
    <property type="nucleotide sequence ID" value="NZ_FRXN01000001.1"/>
</dbReference>
<sequence>MRVLFITLFTLISFNLTWANEDDTKTFLVLFKSKELKSHQTNLKEIESQFSLFDTKTYSGNSELALLIEIPSCDFDECFLGDFLINTGKETDIKLQEVAFRVFDITESKKTMEVFLEAHENQDNPKRNQKAQ</sequence>
<evidence type="ECO:0008006" key="4">
    <source>
        <dbReference type="Google" id="ProtNLM"/>
    </source>
</evidence>
<accession>A0A1M7Z7L9</accession>
<keyword evidence="1" id="KW-0732">Signal</keyword>
<feature type="signal peptide" evidence="1">
    <location>
        <begin position="1"/>
        <end position="19"/>
    </location>
</feature>
<dbReference type="STRING" id="1073327.SAMN04488108_1067"/>
<name>A0A1M7Z7L9_9BACT</name>
<dbReference type="EMBL" id="FRXN01000001">
    <property type="protein sequence ID" value="SHO60844.1"/>
    <property type="molecule type" value="Genomic_DNA"/>
</dbReference>
<dbReference type="OrthoDB" id="826810at2"/>
<proteinExistence type="predicted"/>
<protein>
    <recommendedName>
        <fullName evidence="4">DUF4476 domain-containing protein</fullName>
    </recommendedName>
</protein>
<evidence type="ECO:0000313" key="3">
    <source>
        <dbReference type="Proteomes" id="UP000184609"/>
    </source>
</evidence>
<keyword evidence="3" id="KW-1185">Reference proteome</keyword>
<dbReference type="AlphaFoldDB" id="A0A1M7Z7L9"/>
<reference evidence="3" key="1">
    <citation type="submission" date="2016-12" db="EMBL/GenBank/DDBJ databases">
        <authorList>
            <person name="Varghese N."/>
            <person name="Submissions S."/>
        </authorList>
    </citation>
    <scope>NUCLEOTIDE SEQUENCE [LARGE SCALE GENOMIC DNA]</scope>
    <source>
        <strain evidence="3">DSM 25035</strain>
    </source>
</reference>
<evidence type="ECO:0000313" key="2">
    <source>
        <dbReference type="EMBL" id="SHO60844.1"/>
    </source>
</evidence>
<organism evidence="2 3">
    <name type="scientific">Algoriphagus zhangzhouensis</name>
    <dbReference type="NCBI Taxonomy" id="1073327"/>
    <lineage>
        <taxon>Bacteria</taxon>
        <taxon>Pseudomonadati</taxon>
        <taxon>Bacteroidota</taxon>
        <taxon>Cytophagia</taxon>
        <taxon>Cytophagales</taxon>
        <taxon>Cyclobacteriaceae</taxon>
        <taxon>Algoriphagus</taxon>
    </lineage>
</organism>
<feature type="chain" id="PRO_5012093848" description="DUF4476 domain-containing protein" evidence="1">
    <location>
        <begin position="20"/>
        <end position="132"/>
    </location>
</feature>